<accession>A0AAV7PH24</accession>
<evidence type="ECO:0000313" key="3">
    <source>
        <dbReference type="Proteomes" id="UP001066276"/>
    </source>
</evidence>
<dbReference type="Proteomes" id="UP001066276">
    <property type="component" value="Chromosome 7"/>
</dbReference>
<evidence type="ECO:0000256" key="1">
    <source>
        <dbReference type="SAM" id="MobiDB-lite"/>
    </source>
</evidence>
<feature type="region of interest" description="Disordered" evidence="1">
    <location>
        <begin position="1"/>
        <end position="68"/>
    </location>
</feature>
<evidence type="ECO:0000313" key="2">
    <source>
        <dbReference type="EMBL" id="KAJ1124595.1"/>
    </source>
</evidence>
<protein>
    <submittedName>
        <fullName evidence="2">Uncharacterized protein</fullName>
    </submittedName>
</protein>
<comment type="caution">
    <text evidence="2">The sequence shown here is derived from an EMBL/GenBank/DDBJ whole genome shotgun (WGS) entry which is preliminary data.</text>
</comment>
<dbReference type="EMBL" id="JANPWB010000011">
    <property type="protein sequence ID" value="KAJ1124595.1"/>
    <property type="molecule type" value="Genomic_DNA"/>
</dbReference>
<feature type="compositionally biased region" description="Basic and acidic residues" evidence="1">
    <location>
        <begin position="27"/>
        <end position="36"/>
    </location>
</feature>
<proteinExistence type="predicted"/>
<organism evidence="2 3">
    <name type="scientific">Pleurodeles waltl</name>
    <name type="common">Iberian ribbed newt</name>
    <dbReference type="NCBI Taxonomy" id="8319"/>
    <lineage>
        <taxon>Eukaryota</taxon>
        <taxon>Metazoa</taxon>
        <taxon>Chordata</taxon>
        <taxon>Craniata</taxon>
        <taxon>Vertebrata</taxon>
        <taxon>Euteleostomi</taxon>
        <taxon>Amphibia</taxon>
        <taxon>Batrachia</taxon>
        <taxon>Caudata</taxon>
        <taxon>Salamandroidea</taxon>
        <taxon>Salamandridae</taxon>
        <taxon>Pleurodelinae</taxon>
        <taxon>Pleurodeles</taxon>
    </lineage>
</organism>
<gene>
    <name evidence="2" type="ORF">NDU88_003044</name>
</gene>
<reference evidence="2" key="1">
    <citation type="journal article" date="2022" name="bioRxiv">
        <title>Sequencing and chromosome-scale assembly of the giantPleurodeles waltlgenome.</title>
        <authorList>
            <person name="Brown T."/>
            <person name="Elewa A."/>
            <person name="Iarovenko S."/>
            <person name="Subramanian E."/>
            <person name="Araus A.J."/>
            <person name="Petzold A."/>
            <person name="Susuki M."/>
            <person name="Suzuki K.-i.T."/>
            <person name="Hayashi T."/>
            <person name="Toyoda A."/>
            <person name="Oliveira C."/>
            <person name="Osipova E."/>
            <person name="Leigh N.D."/>
            <person name="Simon A."/>
            <person name="Yun M.H."/>
        </authorList>
    </citation>
    <scope>NUCLEOTIDE SEQUENCE</scope>
    <source>
        <strain evidence="2">20211129_DDA</strain>
        <tissue evidence="2">Liver</tissue>
    </source>
</reference>
<name>A0AAV7PH24_PLEWA</name>
<keyword evidence="3" id="KW-1185">Reference proteome</keyword>
<sequence>MGGRGDDGSTDGSVEEAFFQPGTSDLHWQDVEHLEGEEPGEQSAARGPWQEEKAGPGPPGCHQQEVKR</sequence>
<dbReference type="AlphaFoldDB" id="A0AAV7PH24"/>